<proteinExistence type="inferred from homology"/>
<comment type="caution">
    <text evidence="9">The sequence shown here is derived from an EMBL/GenBank/DDBJ whole genome shotgun (WGS) entry which is preliminary data.</text>
</comment>
<dbReference type="Pfam" id="PF02823">
    <property type="entry name" value="ATP-synt_DE_N"/>
    <property type="match status" value="1"/>
</dbReference>
<dbReference type="GO" id="GO:0012505">
    <property type="term" value="C:endomembrane system"/>
    <property type="evidence" value="ECO:0007669"/>
    <property type="project" value="UniProtKB-SubCell"/>
</dbReference>
<keyword evidence="6" id="KW-0472">Membrane</keyword>
<dbReference type="InterPro" id="IPR024037">
    <property type="entry name" value="Alt_ATP_synth_F1_esu"/>
</dbReference>
<evidence type="ECO:0000256" key="2">
    <source>
        <dbReference type="ARBA" id="ARBA00004184"/>
    </source>
</evidence>
<comment type="similarity">
    <text evidence="3">Belongs to the ATPase epsilon chain family.</text>
</comment>
<name>A0A8G2FAD1_9BACT</name>
<evidence type="ECO:0000256" key="1">
    <source>
        <dbReference type="ARBA" id="ARBA00003543"/>
    </source>
</evidence>
<evidence type="ECO:0000256" key="7">
    <source>
        <dbReference type="ARBA" id="ARBA00023196"/>
    </source>
</evidence>
<dbReference type="AlphaFoldDB" id="A0A8G2FAD1"/>
<accession>A0A8G2FAD1</accession>
<dbReference type="SUPFAM" id="SSF51344">
    <property type="entry name" value="Epsilon subunit of F1F0-ATP synthase N-terminal domain"/>
    <property type="match status" value="1"/>
</dbReference>
<dbReference type="InterPro" id="IPR036771">
    <property type="entry name" value="ATPsynth_dsu/esu_N"/>
</dbReference>
<dbReference type="InterPro" id="IPR001469">
    <property type="entry name" value="ATP_synth_F1_dsu/esu"/>
</dbReference>
<evidence type="ECO:0000256" key="6">
    <source>
        <dbReference type="ARBA" id="ARBA00023136"/>
    </source>
</evidence>
<protein>
    <submittedName>
        <fullName evidence="9">F-type H+-transporting ATPase subunit epsilon</fullName>
    </submittedName>
</protein>
<evidence type="ECO:0000256" key="5">
    <source>
        <dbReference type="ARBA" id="ARBA00023065"/>
    </source>
</evidence>
<dbReference type="CDD" id="cd12152">
    <property type="entry name" value="F1-ATPase_delta"/>
    <property type="match status" value="1"/>
</dbReference>
<organism evidence="9 10">
    <name type="scientific">Halodesulfovibrio aestuarii</name>
    <dbReference type="NCBI Taxonomy" id="126333"/>
    <lineage>
        <taxon>Bacteria</taxon>
        <taxon>Pseudomonadati</taxon>
        <taxon>Thermodesulfobacteriota</taxon>
        <taxon>Desulfovibrionia</taxon>
        <taxon>Desulfovibrionales</taxon>
        <taxon>Desulfovibrionaceae</taxon>
        <taxon>Halodesulfovibrio</taxon>
    </lineage>
</organism>
<dbReference type="RefSeq" id="WP_020002249.1">
    <property type="nucleotide sequence ID" value="NZ_CP192219.1"/>
</dbReference>
<keyword evidence="4" id="KW-0813">Transport</keyword>
<dbReference type="NCBIfam" id="TIGR03166">
    <property type="entry name" value="alt_F1F0_F1_eps"/>
    <property type="match status" value="1"/>
</dbReference>
<evidence type="ECO:0000313" key="10">
    <source>
        <dbReference type="Proteomes" id="UP000184001"/>
    </source>
</evidence>
<evidence type="ECO:0000313" key="9">
    <source>
        <dbReference type="EMBL" id="SHI83064.1"/>
    </source>
</evidence>
<sequence>MRLRIFLPHTELLDTETVKIKAENPMGYFTLKPRHIDMTSTLVPGILSYTTSTGKTEYLAVDYGLLVKQGNMVKVVSRRAFLGELGKLEAEVRRMTEIEDERERSARSAVARLEADFVRRFLEVGRS</sequence>
<gene>
    <name evidence="9" type="ORF">SAMN05660830_01133</name>
</gene>
<dbReference type="GO" id="GO:0046933">
    <property type="term" value="F:proton-transporting ATP synthase activity, rotational mechanism"/>
    <property type="evidence" value="ECO:0007669"/>
    <property type="project" value="InterPro"/>
</dbReference>
<feature type="domain" description="ATP synthase F1 complex delta/epsilon subunit N-terminal" evidence="8">
    <location>
        <begin position="1"/>
        <end position="80"/>
    </location>
</feature>
<comment type="subcellular location">
    <subcellularLocation>
        <location evidence="2">Endomembrane system</location>
        <topology evidence="2">Peripheral membrane protein</topology>
    </subcellularLocation>
</comment>
<keyword evidence="7" id="KW-0066">ATP synthesis</keyword>
<evidence type="ECO:0000259" key="8">
    <source>
        <dbReference type="Pfam" id="PF02823"/>
    </source>
</evidence>
<keyword evidence="7" id="KW-0139">CF(1)</keyword>
<comment type="function">
    <text evidence="1">Produces ATP from ADP in the presence of a proton gradient across the membrane.</text>
</comment>
<dbReference type="Gene3D" id="2.60.15.10">
    <property type="entry name" value="F0F1 ATP synthase delta/epsilon subunit, N-terminal"/>
    <property type="match status" value="1"/>
</dbReference>
<dbReference type="InterPro" id="IPR020546">
    <property type="entry name" value="ATP_synth_F1_dsu/esu_N"/>
</dbReference>
<dbReference type="EMBL" id="FQZR01000002">
    <property type="protein sequence ID" value="SHI83064.1"/>
    <property type="molecule type" value="Genomic_DNA"/>
</dbReference>
<keyword evidence="5" id="KW-0406">Ion transport</keyword>
<evidence type="ECO:0000256" key="3">
    <source>
        <dbReference type="ARBA" id="ARBA00005712"/>
    </source>
</evidence>
<reference evidence="9 10" key="1">
    <citation type="submission" date="2016-11" db="EMBL/GenBank/DDBJ databases">
        <authorList>
            <person name="Varghese N."/>
            <person name="Submissions S."/>
        </authorList>
    </citation>
    <scope>NUCLEOTIDE SEQUENCE [LARGE SCALE GENOMIC DNA]</scope>
    <source>
        <strain evidence="9 10">DSM 17919</strain>
    </source>
</reference>
<dbReference type="Proteomes" id="UP000184001">
    <property type="component" value="Unassembled WGS sequence"/>
</dbReference>
<evidence type="ECO:0000256" key="4">
    <source>
        <dbReference type="ARBA" id="ARBA00022448"/>
    </source>
</evidence>
<dbReference type="GO" id="GO:0045259">
    <property type="term" value="C:proton-transporting ATP synthase complex"/>
    <property type="evidence" value="ECO:0007669"/>
    <property type="project" value="UniProtKB-KW"/>
</dbReference>